<dbReference type="EMBL" id="JAZGQO010000015">
    <property type="protein sequence ID" value="KAK6168688.1"/>
    <property type="molecule type" value="Genomic_DNA"/>
</dbReference>
<sequence>MKSTETEPGTGGGVELDCDLFKVDALSKLSYFMSDRAAIEKKANELMNNWVQEELKKADAPATVVHSMYCMAHVLLGFHRYSEASLKELQAEPIAEGGKIGKDDDGAYFRFKTELGVTRIVRMVSEILGPNVVEKSGVRN</sequence>
<evidence type="ECO:0000313" key="2">
    <source>
        <dbReference type="Proteomes" id="UP001347796"/>
    </source>
</evidence>
<gene>
    <name evidence="1" type="ORF">SNE40_019878</name>
</gene>
<dbReference type="Proteomes" id="UP001347796">
    <property type="component" value="Unassembled WGS sequence"/>
</dbReference>
<name>A0AAN8G9J1_PATCE</name>
<comment type="caution">
    <text evidence="1">The sequence shown here is derived from an EMBL/GenBank/DDBJ whole genome shotgun (WGS) entry which is preliminary data.</text>
</comment>
<protein>
    <submittedName>
        <fullName evidence="1">Uncharacterized protein</fullName>
    </submittedName>
</protein>
<dbReference type="AlphaFoldDB" id="A0AAN8G9J1"/>
<organism evidence="1 2">
    <name type="scientific">Patella caerulea</name>
    <name type="common">Rayed Mediterranean limpet</name>
    <dbReference type="NCBI Taxonomy" id="87958"/>
    <lineage>
        <taxon>Eukaryota</taxon>
        <taxon>Metazoa</taxon>
        <taxon>Spiralia</taxon>
        <taxon>Lophotrochozoa</taxon>
        <taxon>Mollusca</taxon>
        <taxon>Gastropoda</taxon>
        <taxon>Patellogastropoda</taxon>
        <taxon>Patelloidea</taxon>
        <taxon>Patellidae</taxon>
        <taxon>Patella</taxon>
    </lineage>
</organism>
<accession>A0AAN8G9J1</accession>
<proteinExistence type="predicted"/>
<reference evidence="1 2" key="1">
    <citation type="submission" date="2024-01" db="EMBL/GenBank/DDBJ databases">
        <title>The genome of the rayed Mediterranean limpet Patella caerulea (Linnaeus, 1758).</title>
        <authorList>
            <person name="Anh-Thu Weber A."/>
            <person name="Halstead-Nussloch G."/>
        </authorList>
    </citation>
    <scope>NUCLEOTIDE SEQUENCE [LARGE SCALE GENOMIC DNA]</scope>
    <source>
        <strain evidence="1">AATW-2023a</strain>
        <tissue evidence="1">Whole specimen</tissue>
    </source>
</reference>
<evidence type="ECO:0000313" key="1">
    <source>
        <dbReference type="EMBL" id="KAK6168688.1"/>
    </source>
</evidence>
<keyword evidence="2" id="KW-1185">Reference proteome</keyword>